<name>A0A7S9GY07_9BRAD</name>
<proteinExistence type="predicted"/>
<sequence length="50" mass="5848">MKITLANAEAALDEVQRDTDKLHSQELRKAICEYIETQRQALKALRRKLH</sequence>
<evidence type="ECO:0000313" key="1">
    <source>
        <dbReference type="EMBL" id="QPF90435.1"/>
    </source>
</evidence>
<reference evidence="1 2" key="1">
    <citation type="submission" date="2020-09" db="EMBL/GenBank/DDBJ databases">
        <title>Complete genomes of bradyrhizobia occurring on native shrubby legumes in Australia.</title>
        <authorList>
            <person name="Lafay B."/>
        </authorList>
    </citation>
    <scope>NUCLEOTIDE SEQUENCE [LARGE SCALE GENOMIC DNA]</scope>
    <source>
        <strain evidence="1 2">BDV5040</strain>
    </source>
</reference>
<accession>A0A7S9GY07</accession>
<dbReference type="AlphaFoldDB" id="A0A7S9GY07"/>
<protein>
    <submittedName>
        <fullName evidence="1">Uncharacterized protein</fullName>
    </submittedName>
</protein>
<evidence type="ECO:0000313" key="2">
    <source>
        <dbReference type="Proteomes" id="UP000594621"/>
    </source>
</evidence>
<dbReference type="KEGG" id="bcou:IC761_28645"/>
<dbReference type="Proteomes" id="UP000594621">
    <property type="component" value="Chromosome"/>
</dbReference>
<keyword evidence="2" id="KW-1185">Reference proteome</keyword>
<gene>
    <name evidence="1" type="ORF">IC761_28645</name>
</gene>
<dbReference type="RefSeq" id="WP_195800025.1">
    <property type="nucleotide sequence ID" value="NZ_CP061379.1"/>
</dbReference>
<organism evidence="1 2">
    <name type="scientific">Bradyrhizobium commune</name>
    <dbReference type="NCBI Taxonomy" id="83627"/>
    <lineage>
        <taxon>Bacteria</taxon>
        <taxon>Pseudomonadati</taxon>
        <taxon>Pseudomonadota</taxon>
        <taxon>Alphaproteobacteria</taxon>
        <taxon>Hyphomicrobiales</taxon>
        <taxon>Nitrobacteraceae</taxon>
        <taxon>Bradyrhizobium</taxon>
    </lineage>
</organism>
<dbReference type="EMBL" id="CP061379">
    <property type="protein sequence ID" value="QPF90435.1"/>
    <property type="molecule type" value="Genomic_DNA"/>
</dbReference>